<dbReference type="SUPFAM" id="SSF48295">
    <property type="entry name" value="TrpR-like"/>
    <property type="match status" value="1"/>
</dbReference>
<feature type="domain" description="TrfB transcriptional repressor protein" evidence="3">
    <location>
        <begin position="1"/>
        <end position="81"/>
    </location>
</feature>
<keyword evidence="2" id="KW-0804">Transcription</keyword>
<dbReference type="RefSeq" id="WP_015062361.1">
    <property type="nucleotide sequence ID" value="NC_019337.1"/>
</dbReference>
<accession>I3W084</accession>
<reference evidence="4" key="1">
    <citation type="submission" date="2012-01" db="EMBL/GenBank/DDBJ databases">
        <authorList>
            <person name="Summers A.O."/>
            <person name="Wireman J."/>
        </authorList>
    </citation>
    <scope>NUCLEOTIDE SEQUENCE</scope>
    <source>
        <strain evidence="4">AC2-58</strain>
        <plasmid evidence="4">pAC258-29</plasmid>
    </source>
</reference>
<evidence type="ECO:0000256" key="2">
    <source>
        <dbReference type="ARBA" id="ARBA00023163"/>
    </source>
</evidence>
<evidence type="ECO:0000313" key="4">
    <source>
        <dbReference type="EMBL" id="AFK89011.1"/>
    </source>
</evidence>
<dbReference type="AlphaFoldDB" id="I3W084"/>
<evidence type="ECO:0000256" key="1">
    <source>
        <dbReference type="ARBA" id="ARBA00023015"/>
    </source>
</evidence>
<proteinExistence type="predicted"/>
<organism evidence="4">
    <name type="scientific">Acetobacter pasteurianus</name>
    <name type="common">Acetobacter turbidans</name>
    <dbReference type="NCBI Taxonomy" id="438"/>
    <lineage>
        <taxon>Bacteria</taxon>
        <taxon>Pseudomonadati</taxon>
        <taxon>Pseudomonadota</taxon>
        <taxon>Alphaproteobacteria</taxon>
        <taxon>Acetobacterales</taxon>
        <taxon>Acetobacteraceae</taxon>
        <taxon>Acetobacter</taxon>
    </lineage>
</organism>
<dbReference type="InterPro" id="IPR010921">
    <property type="entry name" value="Trp_repressor/repl_initiator"/>
</dbReference>
<name>I3W084_ACEPA</name>
<dbReference type="GO" id="GO:0043565">
    <property type="term" value="F:sequence-specific DNA binding"/>
    <property type="evidence" value="ECO:0007669"/>
    <property type="project" value="InterPro"/>
</dbReference>
<dbReference type="InterPro" id="IPR053721">
    <property type="entry name" value="Fimbrial_Adhesin_Reg"/>
</dbReference>
<dbReference type="Gene3D" id="1.10.10.2690">
    <property type="match status" value="1"/>
</dbReference>
<geneLocation type="plasmid" evidence="4">
    <name>pAC258-29</name>
</geneLocation>
<keyword evidence="1" id="KW-0805">Transcription regulation</keyword>
<protein>
    <recommendedName>
        <fullName evidence="3">TrfB transcriptional repressor protein domain-containing protein</fullName>
    </recommendedName>
</protein>
<dbReference type="EMBL" id="JQ418523">
    <property type="protein sequence ID" value="AFK89011.1"/>
    <property type="molecule type" value="Genomic_DNA"/>
</dbReference>
<dbReference type="InterPro" id="IPR032428">
    <property type="entry name" value="TrfB"/>
</dbReference>
<evidence type="ECO:0000259" key="3">
    <source>
        <dbReference type="Pfam" id="PF16509"/>
    </source>
</evidence>
<keyword evidence="4" id="KW-0614">Plasmid</keyword>
<dbReference type="Pfam" id="PF16509">
    <property type="entry name" value="KORA"/>
    <property type="match status" value="1"/>
</dbReference>
<sequence>MTPEQFEEVARTTRIEEKNLAAVRAVLVDGRPKKEVAEKYGLSKQQLYATVKRITKRAQEVPSGWIKIETWLPPAAVEEVRTIERREREKLEA</sequence>